<keyword evidence="3 5" id="KW-1133">Transmembrane helix</keyword>
<dbReference type="NCBIfam" id="NF037968">
    <property type="entry name" value="SemiSWEET_2"/>
    <property type="match status" value="1"/>
</dbReference>
<evidence type="ECO:0000256" key="5">
    <source>
        <dbReference type="SAM" id="Phobius"/>
    </source>
</evidence>
<comment type="caution">
    <text evidence="6">The sequence shown here is derived from an EMBL/GenBank/DDBJ whole genome shotgun (WGS) entry which is preliminary data.</text>
</comment>
<keyword evidence="2 5" id="KW-0812">Transmembrane</keyword>
<dbReference type="RefSeq" id="WP_346751831.1">
    <property type="nucleotide sequence ID" value="NZ_JAUJEA010000003.1"/>
</dbReference>
<evidence type="ECO:0000256" key="3">
    <source>
        <dbReference type="ARBA" id="ARBA00022989"/>
    </source>
</evidence>
<feature type="transmembrane region" description="Helical" evidence="5">
    <location>
        <begin position="37"/>
        <end position="57"/>
    </location>
</feature>
<feature type="transmembrane region" description="Helical" evidence="5">
    <location>
        <begin position="6"/>
        <end position="25"/>
    </location>
</feature>
<accession>A0ABT8KNK6</accession>
<name>A0ABT8KNK6_9BACT</name>
<evidence type="ECO:0000313" key="6">
    <source>
        <dbReference type="EMBL" id="MDN5201803.1"/>
    </source>
</evidence>
<sequence length="87" mass="9927">MFEFNEIIGFVAATCTTIAFVPQVVKTYRSKSAKDVSLGMFSLFTTGVLLWLIYGILTYDKPIIIANIVTLVLVIMMIFFKFKYKNQ</sequence>
<evidence type="ECO:0000313" key="7">
    <source>
        <dbReference type="Proteomes" id="UP001172082"/>
    </source>
</evidence>
<dbReference type="Proteomes" id="UP001172082">
    <property type="component" value="Unassembled WGS sequence"/>
</dbReference>
<dbReference type="InterPro" id="IPR047662">
    <property type="entry name" value="SemiSWEET"/>
</dbReference>
<feature type="transmembrane region" description="Helical" evidence="5">
    <location>
        <begin position="63"/>
        <end position="82"/>
    </location>
</feature>
<evidence type="ECO:0000256" key="2">
    <source>
        <dbReference type="ARBA" id="ARBA00022692"/>
    </source>
</evidence>
<dbReference type="InterPro" id="IPR006603">
    <property type="entry name" value="PQ-loop_rpt"/>
</dbReference>
<keyword evidence="4 5" id="KW-0472">Membrane</keyword>
<evidence type="ECO:0000256" key="4">
    <source>
        <dbReference type="ARBA" id="ARBA00023136"/>
    </source>
</evidence>
<dbReference type="Pfam" id="PF04193">
    <property type="entry name" value="PQ-loop"/>
    <property type="match status" value="1"/>
</dbReference>
<keyword evidence="7" id="KW-1185">Reference proteome</keyword>
<gene>
    <name evidence="6" type="ORF">QQ008_10530</name>
</gene>
<protein>
    <submittedName>
        <fullName evidence="6">SemiSWEET transporter</fullName>
    </submittedName>
</protein>
<dbReference type="EMBL" id="JAUJEA010000003">
    <property type="protein sequence ID" value="MDN5201803.1"/>
    <property type="molecule type" value="Genomic_DNA"/>
</dbReference>
<organism evidence="6 7">
    <name type="scientific">Splendidivirga corallicola</name>
    <dbReference type="NCBI Taxonomy" id="3051826"/>
    <lineage>
        <taxon>Bacteria</taxon>
        <taxon>Pseudomonadati</taxon>
        <taxon>Bacteroidota</taxon>
        <taxon>Cytophagia</taxon>
        <taxon>Cytophagales</taxon>
        <taxon>Splendidivirgaceae</taxon>
        <taxon>Splendidivirga</taxon>
    </lineage>
</organism>
<proteinExistence type="predicted"/>
<comment type="subcellular location">
    <subcellularLocation>
        <location evidence="1">Membrane</location>
        <topology evidence="1">Multi-pass membrane protein</topology>
    </subcellularLocation>
</comment>
<dbReference type="Gene3D" id="1.20.1280.290">
    <property type="match status" value="1"/>
</dbReference>
<evidence type="ECO:0000256" key="1">
    <source>
        <dbReference type="ARBA" id="ARBA00004141"/>
    </source>
</evidence>
<reference evidence="6" key="1">
    <citation type="submission" date="2023-06" db="EMBL/GenBank/DDBJ databases">
        <title>Genomic of Parafulvivirga corallium.</title>
        <authorList>
            <person name="Wang G."/>
        </authorList>
    </citation>
    <scope>NUCLEOTIDE SEQUENCE</scope>
    <source>
        <strain evidence="6">BMA10</strain>
    </source>
</reference>